<organism evidence="1 2">
    <name type="scientific">Peptococcus niger</name>
    <dbReference type="NCBI Taxonomy" id="2741"/>
    <lineage>
        <taxon>Bacteria</taxon>
        <taxon>Bacillati</taxon>
        <taxon>Bacillota</taxon>
        <taxon>Clostridia</taxon>
        <taxon>Eubacteriales</taxon>
        <taxon>Peptococcaceae</taxon>
        <taxon>Peptococcus</taxon>
    </lineage>
</organism>
<dbReference type="STRING" id="2741.SAMN04489866_103115"/>
<accession>A0A1G6UPS5</accession>
<dbReference type="AlphaFoldDB" id="A0A1G6UPS5"/>
<keyword evidence="2" id="KW-1185">Reference proteome</keyword>
<protein>
    <submittedName>
        <fullName evidence="1">Uncharacterized protein</fullName>
    </submittedName>
</protein>
<evidence type="ECO:0000313" key="2">
    <source>
        <dbReference type="Proteomes" id="UP000198995"/>
    </source>
</evidence>
<evidence type="ECO:0000313" key="1">
    <source>
        <dbReference type="EMBL" id="SDD43342.1"/>
    </source>
</evidence>
<dbReference type="EMBL" id="FNAF01000003">
    <property type="protein sequence ID" value="SDD43342.1"/>
    <property type="molecule type" value="Genomic_DNA"/>
</dbReference>
<dbReference type="Proteomes" id="UP000198995">
    <property type="component" value="Unassembled WGS sequence"/>
</dbReference>
<dbReference type="RefSeq" id="WP_091791377.1">
    <property type="nucleotide sequence ID" value="NZ_FNAF01000003.1"/>
</dbReference>
<dbReference type="OrthoDB" id="1683105at2"/>
<reference evidence="1 2" key="1">
    <citation type="submission" date="2016-10" db="EMBL/GenBank/DDBJ databases">
        <authorList>
            <person name="de Groot N.N."/>
        </authorList>
    </citation>
    <scope>NUCLEOTIDE SEQUENCE [LARGE SCALE GENOMIC DNA]</scope>
    <source>
        <strain evidence="1 2">DSM 20475</strain>
    </source>
</reference>
<sequence>MKLPLNYAIINHFVQVDEATADDVIRTLTPEYGNYRGLRRPAVIEAIMTAVSNDLLAESRYEVDAQGVLQVYYKTTPEQRKTIIGYIGNHPY</sequence>
<proteinExistence type="predicted"/>
<name>A0A1G6UPS5_PEPNI</name>
<gene>
    <name evidence="1" type="ORF">SAMN04489866_103115</name>
</gene>